<sequence>MSTVALSNSVVVISILSESEQSLLVHQKLETNAIAMCKEPDRHLPLNLKPMYGKETSHLTKDVFWEL</sequence>
<gene>
    <name evidence="1" type="ORF">SBAD_LOCUS695</name>
</gene>
<dbReference type="OrthoDB" id="274765at2759"/>
<reference evidence="3" key="1">
    <citation type="submission" date="2016-06" db="UniProtKB">
        <authorList>
            <consortium name="WormBaseParasite"/>
        </authorList>
    </citation>
    <scope>IDENTIFICATION</scope>
</reference>
<dbReference type="AlphaFoldDB" id="A0A183IAQ1"/>
<evidence type="ECO:0000313" key="1">
    <source>
        <dbReference type="EMBL" id="VDO87271.1"/>
    </source>
</evidence>
<reference evidence="1 2" key="2">
    <citation type="submission" date="2018-11" db="EMBL/GenBank/DDBJ databases">
        <authorList>
            <consortium name="Pathogen Informatics"/>
        </authorList>
    </citation>
    <scope>NUCLEOTIDE SEQUENCE [LARGE SCALE GENOMIC DNA]</scope>
</reference>
<evidence type="ECO:0000313" key="2">
    <source>
        <dbReference type="Proteomes" id="UP000270296"/>
    </source>
</evidence>
<organism evidence="3">
    <name type="scientific">Soboliphyme baturini</name>
    <dbReference type="NCBI Taxonomy" id="241478"/>
    <lineage>
        <taxon>Eukaryota</taxon>
        <taxon>Metazoa</taxon>
        <taxon>Ecdysozoa</taxon>
        <taxon>Nematoda</taxon>
        <taxon>Enoplea</taxon>
        <taxon>Dorylaimia</taxon>
        <taxon>Dioctophymatida</taxon>
        <taxon>Dioctophymatoidea</taxon>
        <taxon>Soboliphymatidae</taxon>
        <taxon>Soboliphyme</taxon>
    </lineage>
</organism>
<protein>
    <submittedName>
        <fullName evidence="1 3">Uncharacterized protein</fullName>
    </submittedName>
</protein>
<accession>A0A183IAQ1</accession>
<keyword evidence="2" id="KW-1185">Reference proteome</keyword>
<dbReference type="EMBL" id="UZAM01003045">
    <property type="protein sequence ID" value="VDO87271.1"/>
    <property type="molecule type" value="Genomic_DNA"/>
</dbReference>
<evidence type="ECO:0000313" key="3">
    <source>
        <dbReference type="WBParaSite" id="SBAD_0000071801-mRNA-1"/>
    </source>
</evidence>
<proteinExistence type="predicted"/>
<dbReference type="WBParaSite" id="SBAD_0000071801-mRNA-1">
    <property type="protein sequence ID" value="SBAD_0000071801-mRNA-1"/>
    <property type="gene ID" value="SBAD_0000071801"/>
</dbReference>
<name>A0A183IAQ1_9BILA</name>
<dbReference type="Proteomes" id="UP000270296">
    <property type="component" value="Unassembled WGS sequence"/>
</dbReference>